<gene>
    <name evidence="1" type="ORF">BVRB_5g124750</name>
</gene>
<sequence>MIASDPQENSAEREPDQFIYCSKVSSSNTYKGIGVRATKAEEASYVKVRGRLLICQIR</sequence>
<organism evidence="1 2">
    <name type="scientific">Beta vulgaris subsp. vulgaris</name>
    <name type="common">Beet</name>
    <dbReference type="NCBI Taxonomy" id="3555"/>
    <lineage>
        <taxon>Eukaryota</taxon>
        <taxon>Viridiplantae</taxon>
        <taxon>Streptophyta</taxon>
        <taxon>Embryophyta</taxon>
        <taxon>Tracheophyta</taxon>
        <taxon>Spermatophyta</taxon>
        <taxon>Magnoliopsida</taxon>
        <taxon>eudicotyledons</taxon>
        <taxon>Gunneridae</taxon>
        <taxon>Pentapetalae</taxon>
        <taxon>Caryophyllales</taxon>
        <taxon>Chenopodiaceae</taxon>
        <taxon>Betoideae</taxon>
        <taxon>Beta</taxon>
    </lineage>
</organism>
<evidence type="ECO:0000313" key="2">
    <source>
        <dbReference type="Proteomes" id="UP000035740"/>
    </source>
</evidence>
<dbReference type="OrthoDB" id="596361at2759"/>
<proteinExistence type="predicted"/>
<protein>
    <submittedName>
        <fullName evidence="1">Uncharacterized protein</fullName>
    </submittedName>
</protein>
<reference evidence="1 2" key="1">
    <citation type="journal article" date="2014" name="Nature">
        <title>The genome of the recently domesticated crop plant sugar beet (Beta vulgaris).</title>
        <authorList>
            <person name="Dohm J.C."/>
            <person name="Minoche A.E."/>
            <person name="Holtgrawe D."/>
            <person name="Capella-Gutierrez S."/>
            <person name="Zakrzewski F."/>
            <person name="Tafer H."/>
            <person name="Rupp O."/>
            <person name="Sorensen T.R."/>
            <person name="Stracke R."/>
            <person name="Reinhardt R."/>
            <person name="Goesmann A."/>
            <person name="Kraft T."/>
            <person name="Schulz B."/>
            <person name="Stadler P.F."/>
            <person name="Schmidt T."/>
            <person name="Gabaldon T."/>
            <person name="Lehrach H."/>
            <person name="Weisshaar B."/>
            <person name="Himmelbauer H."/>
        </authorList>
    </citation>
    <scope>NUCLEOTIDE SEQUENCE [LARGE SCALE GENOMIC DNA]</scope>
    <source>
        <tissue evidence="1">Taproot</tissue>
    </source>
</reference>
<accession>A0A0J8B9R1</accession>
<evidence type="ECO:0000313" key="1">
    <source>
        <dbReference type="EMBL" id="KMS97691.1"/>
    </source>
</evidence>
<name>A0A0J8B9R1_BETVV</name>
<dbReference type="Proteomes" id="UP000035740">
    <property type="component" value="Unassembled WGS sequence"/>
</dbReference>
<dbReference type="EMBL" id="KQ090296">
    <property type="protein sequence ID" value="KMS97691.1"/>
    <property type="molecule type" value="Genomic_DNA"/>
</dbReference>
<keyword evidence="2" id="KW-1185">Reference proteome</keyword>
<dbReference type="Gramene" id="KMS97691">
    <property type="protein sequence ID" value="KMS97691"/>
    <property type="gene ID" value="BVRB_5g124750"/>
</dbReference>
<dbReference type="AlphaFoldDB" id="A0A0J8B9R1"/>